<accession>A7ICJ3</accession>
<name>A7ICJ3_XANP2</name>
<reference evidence="2 3" key="1">
    <citation type="submission" date="2007-07" db="EMBL/GenBank/DDBJ databases">
        <title>Complete sequence of chromosome of Xanthobacter autotrophicus Py2.</title>
        <authorList>
            <consortium name="US DOE Joint Genome Institute"/>
            <person name="Copeland A."/>
            <person name="Lucas S."/>
            <person name="Lapidus A."/>
            <person name="Barry K."/>
            <person name="Glavina del Rio T."/>
            <person name="Hammon N."/>
            <person name="Israni S."/>
            <person name="Dalin E."/>
            <person name="Tice H."/>
            <person name="Pitluck S."/>
            <person name="Sims D."/>
            <person name="Brettin T."/>
            <person name="Bruce D."/>
            <person name="Detter J.C."/>
            <person name="Han C."/>
            <person name="Tapia R."/>
            <person name="Brainard J."/>
            <person name="Schmutz J."/>
            <person name="Larimer F."/>
            <person name="Land M."/>
            <person name="Hauser L."/>
            <person name="Kyrpides N."/>
            <person name="Kim E."/>
            <person name="Ensigns S.A."/>
            <person name="Richardson P."/>
        </authorList>
    </citation>
    <scope>NUCLEOTIDE SEQUENCE [LARGE SCALE GENOMIC DNA]</scope>
    <source>
        <strain evidence="3">ATCC BAA-1158 / Py2</strain>
    </source>
</reference>
<evidence type="ECO:0000313" key="2">
    <source>
        <dbReference type="EMBL" id="ABS65736.1"/>
    </source>
</evidence>
<proteinExistence type="predicted"/>
<dbReference type="AlphaFoldDB" id="A7ICJ3"/>
<gene>
    <name evidence="2" type="ordered locus">Xaut_0478</name>
</gene>
<dbReference type="HOGENOM" id="CLU_1011747_0_0_5"/>
<dbReference type="EMBL" id="CP000781">
    <property type="protein sequence ID" value="ABS65736.1"/>
    <property type="molecule type" value="Genomic_DNA"/>
</dbReference>
<dbReference type="Proteomes" id="UP000002417">
    <property type="component" value="Chromosome"/>
</dbReference>
<feature type="compositionally biased region" description="Pro residues" evidence="1">
    <location>
        <begin position="132"/>
        <end position="152"/>
    </location>
</feature>
<protein>
    <submittedName>
        <fullName evidence="2">Uncharacterized protein</fullName>
    </submittedName>
</protein>
<dbReference type="KEGG" id="xau:Xaut_0478"/>
<sequence length="275" mass="27447">MERRAMPRTLTGPVRFGIGALILSAAIMPSAPIAAQVLIYEGPYGYARPYGPPPRAYVPAPPRGYGMLPPGEVRAIVVGMGYRQVSRPRLAGRTYVVTAVDEDGPAVLRLDAFTGRVVSARSVYGGPTIAVPTPPGPGPRRPPPPPAPPRSQPPVAAAPSSPAKPLPPSRPPEPAVATVTPAPAVPQIAPAPDAAKAAAPQAPAAPQPAAATPSPPAQSAAPANPGATPANPEAGRSAAQSASAAPQKRKAGAGTATTDSATAGSASVLSRPKAQ</sequence>
<feature type="compositionally biased region" description="Pro residues" evidence="1">
    <location>
        <begin position="162"/>
        <end position="174"/>
    </location>
</feature>
<feature type="compositionally biased region" description="Low complexity" evidence="1">
    <location>
        <begin position="175"/>
        <end position="267"/>
    </location>
</feature>
<dbReference type="eggNOG" id="ENOG502ZRRY">
    <property type="taxonomic scope" value="Bacteria"/>
</dbReference>
<organism evidence="2 3">
    <name type="scientific">Xanthobacter autotrophicus (strain ATCC BAA-1158 / Py2)</name>
    <dbReference type="NCBI Taxonomy" id="78245"/>
    <lineage>
        <taxon>Bacteria</taxon>
        <taxon>Pseudomonadati</taxon>
        <taxon>Pseudomonadota</taxon>
        <taxon>Alphaproteobacteria</taxon>
        <taxon>Hyphomicrobiales</taxon>
        <taxon>Xanthobacteraceae</taxon>
        <taxon>Xanthobacter</taxon>
    </lineage>
</organism>
<evidence type="ECO:0000256" key="1">
    <source>
        <dbReference type="SAM" id="MobiDB-lite"/>
    </source>
</evidence>
<evidence type="ECO:0000313" key="3">
    <source>
        <dbReference type="Proteomes" id="UP000002417"/>
    </source>
</evidence>
<feature type="region of interest" description="Disordered" evidence="1">
    <location>
        <begin position="125"/>
        <end position="275"/>
    </location>
</feature>
<keyword evidence="3" id="KW-1185">Reference proteome</keyword>